<dbReference type="EMBL" id="JAINUG010000054">
    <property type="protein sequence ID" value="KAJ8404282.1"/>
    <property type="molecule type" value="Genomic_DNA"/>
</dbReference>
<comment type="caution">
    <text evidence="2">The sequence shown here is derived from an EMBL/GenBank/DDBJ whole genome shotgun (WGS) entry which is preliminary data.</text>
</comment>
<proteinExistence type="predicted"/>
<keyword evidence="3" id="KW-1185">Reference proteome</keyword>
<evidence type="ECO:0000313" key="3">
    <source>
        <dbReference type="Proteomes" id="UP001221898"/>
    </source>
</evidence>
<name>A0AAD7SKG4_9TELE</name>
<accession>A0AAD7SKG4</accession>
<gene>
    <name evidence="2" type="ORF">AAFF_G00340550</name>
</gene>
<organism evidence="2 3">
    <name type="scientific">Aldrovandia affinis</name>
    <dbReference type="NCBI Taxonomy" id="143900"/>
    <lineage>
        <taxon>Eukaryota</taxon>
        <taxon>Metazoa</taxon>
        <taxon>Chordata</taxon>
        <taxon>Craniata</taxon>
        <taxon>Vertebrata</taxon>
        <taxon>Euteleostomi</taxon>
        <taxon>Actinopterygii</taxon>
        <taxon>Neopterygii</taxon>
        <taxon>Teleostei</taxon>
        <taxon>Notacanthiformes</taxon>
        <taxon>Halosauridae</taxon>
        <taxon>Aldrovandia</taxon>
    </lineage>
</organism>
<evidence type="ECO:0000256" key="1">
    <source>
        <dbReference type="SAM" id="MobiDB-lite"/>
    </source>
</evidence>
<sequence>MSRWRRVEAAGDSRRSGERRETAVVLVKLSAWPHLRPLRFSCLRLPVCVSCVSGISLSSDGTFVAHGRGFRREGRSGRARVCWSSESRLLKISGAGARRVHRERDDADAG</sequence>
<feature type="region of interest" description="Disordered" evidence="1">
    <location>
        <begin position="1"/>
        <end position="20"/>
    </location>
</feature>
<evidence type="ECO:0000313" key="2">
    <source>
        <dbReference type="EMBL" id="KAJ8404282.1"/>
    </source>
</evidence>
<reference evidence="2" key="1">
    <citation type="journal article" date="2023" name="Science">
        <title>Genome structures resolve the early diversification of teleost fishes.</title>
        <authorList>
            <person name="Parey E."/>
            <person name="Louis A."/>
            <person name="Montfort J."/>
            <person name="Bouchez O."/>
            <person name="Roques C."/>
            <person name="Iampietro C."/>
            <person name="Lluch J."/>
            <person name="Castinel A."/>
            <person name="Donnadieu C."/>
            <person name="Desvignes T."/>
            <person name="Floi Bucao C."/>
            <person name="Jouanno E."/>
            <person name="Wen M."/>
            <person name="Mejri S."/>
            <person name="Dirks R."/>
            <person name="Jansen H."/>
            <person name="Henkel C."/>
            <person name="Chen W.J."/>
            <person name="Zahm M."/>
            <person name="Cabau C."/>
            <person name="Klopp C."/>
            <person name="Thompson A.W."/>
            <person name="Robinson-Rechavi M."/>
            <person name="Braasch I."/>
            <person name="Lecointre G."/>
            <person name="Bobe J."/>
            <person name="Postlethwait J.H."/>
            <person name="Berthelot C."/>
            <person name="Roest Crollius H."/>
            <person name="Guiguen Y."/>
        </authorList>
    </citation>
    <scope>NUCLEOTIDE SEQUENCE</scope>
    <source>
        <strain evidence="2">NC1722</strain>
    </source>
</reference>
<dbReference type="Proteomes" id="UP001221898">
    <property type="component" value="Unassembled WGS sequence"/>
</dbReference>
<dbReference type="AlphaFoldDB" id="A0AAD7SKG4"/>
<protein>
    <submittedName>
        <fullName evidence="2">Uncharacterized protein</fullName>
    </submittedName>
</protein>